<evidence type="ECO:0000259" key="1">
    <source>
        <dbReference type="Pfam" id="PF12728"/>
    </source>
</evidence>
<dbReference type="RefSeq" id="WP_062619131.1">
    <property type="nucleotide sequence ID" value="NZ_JRWG01000001.1"/>
</dbReference>
<accession>A0A137RLV3</accession>
<dbReference type="SUPFAM" id="SSF46955">
    <property type="entry name" value="Putative DNA-binding domain"/>
    <property type="match status" value="1"/>
</dbReference>
<comment type="caution">
    <text evidence="2">The sequence shown here is derived from an EMBL/GenBank/DDBJ whole genome shotgun (WGS) entry which is preliminary data.</text>
</comment>
<keyword evidence="3" id="KW-1185">Reference proteome</keyword>
<dbReference type="EMBL" id="JRWG01000001">
    <property type="protein sequence ID" value="KXO01114.1"/>
    <property type="molecule type" value="Genomic_DNA"/>
</dbReference>
<dbReference type="OrthoDB" id="1524679at2"/>
<dbReference type="InterPro" id="IPR041657">
    <property type="entry name" value="HTH_17"/>
</dbReference>
<reference evidence="2 3" key="2">
    <citation type="journal article" date="2016" name="Int. J. Syst. Evol. Microbiol.">
        <title>Vitellibacter aquimaris sp. nov., a marine bacterium isolated from seawater.</title>
        <authorList>
            <person name="Thevarajoo S."/>
            <person name="Selvaratnam C."/>
            <person name="Goh K.M."/>
            <person name="Hong K.W."/>
            <person name="Chan X.Y."/>
            <person name="Chan K.G."/>
            <person name="Chong C.S."/>
        </authorList>
    </citation>
    <scope>NUCLEOTIDE SEQUENCE [LARGE SCALE GENOMIC DNA]</scope>
    <source>
        <strain evidence="2 3">D-24</strain>
    </source>
</reference>
<proteinExistence type="predicted"/>
<dbReference type="PATRIC" id="fig|1548749.3.peg.248"/>
<dbReference type="PANTHER" id="PTHR34585:SF22">
    <property type="entry name" value="HELIX-TURN-HELIX DOMAIN-CONTAINING PROTEIN"/>
    <property type="match status" value="1"/>
</dbReference>
<sequence>MPATIITTEDLIEFKLELLDEIKKLVDQLSAPSETKVYLKSAEVMEMLSISPGTLQNLRINGTLPYSKIGGIILYELKEIERVMEENKVSSY</sequence>
<protein>
    <submittedName>
        <fullName evidence="2">Transcriptional regulator</fullName>
    </submittedName>
</protein>
<organism evidence="2 3">
    <name type="scientific">Aequorivita aquimaris</name>
    <dbReference type="NCBI Taxonomy" id="1548749"/>
    <lineage>
        <taxon>Bacteria</taxon>
        <taxon>Pseudomonadati</taxon>
        <taxon>Bacteroidota</taxon>
        <taxon>Flavobacteriia</taxon>
        <taxon>Flavobacteriales</taxon>
        <taxon>Flavobacteriaceae</taxon>
        <taxon>Aequorivita</taxon>
    </lineage>
</organism>
<feature type="domain" description="Helix-turn-helix" evidence="1">
    <location>
        <begin position="38"/>
        <end position="87"/>
    </location>
</feature>
<dbReference type="Proteomes" id="UP000070138">
    <property type="component" value="Unassembled WGS sequence"/>
</dbReference>
<evidence type="ECO:0000313" key="3">
    <source>
        <dbReference type="Proteomes" id="UP000070138"/>
    </source>
</evidence>
<evidence type="ECO:0000313" key="2">
    <source>
        <dbReference type="EMBL" id="KXO01114.1"/>
    </source>
</evidence>
<reference evidence="3" key="1">
    <citation type="submission" date="2014-10" db="EMBL/GenBank/DDBJ databases">
        <title>Genome sequencing of Vitellibacter sp. D-24.</title>
        <authorList>
            <person name="Thevarajoo S."/>
            <person name="Selvaratnam C."/>
            <person name="Goh K.M."/>
            <person name="Chong C.S."/>
        </authorList>
    </citation>
    <scope>NUCLEOTIDE SEQUENCE [LARGE SCALE GENOMIC DNA]</scope>
    <source>
        <strain evidence="3">D-24</strain>
    </source>
</reference>
<dbReference type="AlphaFoldDB" id="A0A137RLV3"/>
<dbReference type="STRING" id="1548749.LS48_01160"/>
<name>A0A137RLV3_9FLAO</name>
<dbReference type="InterPro" id="IPR009061">
    <property type="entry name" value="DNA-bd_dom_put_sf"/>
</dbReference>
<gene>
    <name evidence="2" type="ORF">LS48_01160</name>
</gene>
<dbReference type="Pfam" id="PF12728">
    <property type="entry name" value="HTH_17"/>
    <property type="match status" value="1"/>
</dbReference>
<dbReference type="PANTHER" id="PTHR34585">
    <property type="match status" value="1"/>
</dbReference>